<evidence type="ECO:0000256" key="1">
    <source>
        <dbReference type="SAM" id="Coils"/>
    </source>
</evidence>
<sequence>MKIIEEELERYKRLLKEAVQRYQQEQTLMLGIIQRQGMNVTRGHLKQPQRAAPSSWLGQQRKNIGQSLVSWGRNLGKPLILK</sequence>
<evidence type="ECO:0000313" key="2">
    <source>
        <dbReference type="EMBL" id="CCO29617.1"/>
    </source>
</evidence>
<organism evidence="2 3">
    <name type="scientific">Thanatephorus cucumeris (strain AG1-IB / isolate 7/3/14)</name>
    <name type="common">Lettuce bottom rot fungus</name>
    <name type="synonym">Rhizoctonia solani</name>
    <dbReference type="NCBI Taxonomy" id="1108050"/>
    <lineage>
        <taxon>Eukaryota</taxon>
        <taxon>Fungi</taxon>
        <taxon>Dikarya</taxon>
        <taxon>Basidiomycota</taxon>
        <taxon>Agaricomycotina</taxon>
        <taxon>Agaricomycetes</taxon>
        <taxon>Cantharellales</taxon>
        <taxon>Ceratobasidiaceae</taxon>
        <taxon>Rhizoctonia</taxon>
        <taxon>Rhizoctonia solani AG-1</taxon>
    </lineage>
</organism>
<dbReference type="Proteomes" id="UP000012065">
    <property type="component" value="Unassembled WGS sequence"/>
</dbReference>
<comment type="caution">
    <text evidence="2">The sequence shown here is derived from an EMBL/GenBank/DDBJ whole genome shotgun (WGS) entry which is preliminary data.</text>
</comment>
<evidence type="ECO:0000313" key="3">
    <source>
        <dbReference type="Proteomes" id="UP000012065"/>
    </source>
</evidence>
<accession>M5C1C6</accession>
<protein>
    <submittedName>
        <fullName evidence="2">Uncharacterized protein</fullName>
    </submittedName>
</protein>
<proteinExistence type="predicted"/>
<name>M5C1C6_THACB</name>
<reference evidence="2 3" key="1">
    <citation type="journal article" date="2013" name="J. Biotechnol.">
        <title>Establishment and interpretation of the genome sequence of the phytopathogenic fungus Rhizoctonia solani AG1-IB isolate 7/3/14.</title>
        <authorList>
            <person name="Wibberg D.W."/>
            <person name="Jelonek L.J."/>
            <person name="Rupp O.R."/>
            <person name="Hennig M.H."/>
            <person name="Eikmeyer F.E."/>
            <person name="Goesmann A.G."/>
            <person name="Hartmann A.H."/>
            <person name="Borriss R.B."/>
            <person name="Grosch R.G."/>
            <person name="Puehler A.P."/>
            <person name="Schlueter A.S."/>
        </authorList>
    </citation>
    <scope>NUCLEOTIDE SEQUENCE [LARGE SCALE GENOMIC DNA]</scope>
    <source>
        <strain evidence="3">AG1-IB / isolate 7/3/14</strain>
    </source>
</reference>
<dbReference type="AlphaFoldDB" id="M5C1C6"/>
<keyword evidence="1" id="KW-0175">Coiled coil</keyword>
<dbReference type="HOGENOM" id="CLU_2559889_0_0_1"/>
<feature type="coiled-coil region" evidence="1">
    <location>
        <begin position="1"/>
        <end position="28"/>
    </location>
</feature>
<gene>
    <name evidence="2" type="ORF">BN14_03635</name>
</gene>
<dbReference type="EMBL" id="CAOJ01005166">
    <property type="protein sequence ID" value="CCO29617.1"/>
    <property type="molecule type" value="Genomic_DNA"/>
</dbReference>